<protein>
    <submittedName>
        <fullName evidence="2">Uncharacterized protein</fullName>
    </submittedName>
</protein>
<dbReference type="AlphaFoldDB" id="A0A443KAM3"/>
<dbReference type="GO" id="GO:0006310">
    <property type="term" value="P:DNA recombination"/>
    <property type="evidence" value="ECO:0007669"/>
    <property type="project" value="UniProtKB-KW"/>
</dbReference>
<dbReference type="GO" id="GO:0003677">
    <property type="term" value="F:DNA binding"/>
    <property type="evidence" value="ECO:0007669"/>
    <property type="project" value="InterPro"/>
</dbReference>
<gene>
    <name evidence="2" type="ORF">D2T29_13825</name>
</gene>
<accession>A0A443KAM3</accession>
<dbReference type="GO" id="GO:0015074">
    <property type="term" value="P:DNA integration"/>
    <property type="evidence" value="ECO:0007669"/>
    <property type="project" value="InterPro"/>
</dbReference>
<reference evidence="2 3" key="2">
    <citation type="submission" date="2019-01" db="EMBL/GenBank/DDBJ databases">
        <authorList>
            <person name="Li Y."/>
        </authorList>
    </citation>
    <scope>NUCLEOTIDE SEQUENCE [LARGE SCALE GENOMIC DNA]</scope>
    <source>
        <strain evidence="2 3">07D10-4-3</strain>
    </source>
</reference>
<name>A0A443KAM3_9RHOB</name>
<dbReference type="InterPro" id="IPR013762">
    <property type="entry name" value="Integrase-like_cat_sf"/>
</dbReference>
<dbReference type="RefSeq" id="WP_128232914.1">
    <property type="nucleotide sequence ID" value="NZ_SAUY01000018.1"/>
</dbReference>
<dbReference type="EMBL" id="SAUY01000018">
    <property type="protein sequence ID" value="RWR29857.1"/>
    <property type="molecule type" value="Genomic_DNA"/>
</dbReference>
<reference evidence="2 3" key="1">
    <citation type="submission" date="2019-01" db="EMBL/GenBank/DDBJ databases">
        <title>Sinorhodobacter populi sp. nov. isolated from the symptomatic bark tissue of Populus euramericana canker.</title>
        <authorList>
            <person name="Xu G."/>
        </authorList>
    </citation>
    <scope>NUCLEOTIDE SEQUENCE [LARGE SCALE GENOMIC DNA]</scope>
    <source>
        <strain evidence="2 3">07D10-4-3</strain>
    </source>
</reference>
<evidence type="ECO:0000256" key="1">
    <source>
        <dbReference type="ARBA" id="ARBA00023172"/>
    </source>
</evidence>
<evidence type="ECO:0000313" key="2">
    <source>
        <dbReference type="EMBL" id="RWR29857.1"/>
    </source>
</evidence>
<keyword evidence="1" id="KW-0233">DNA recombination</keyword>
<sequence>MTGHPLFGPIPEAHVRPLLSACAILLTLLTKHAPAYGLQAMEDLQHFTDSDHESDTTSREELDTVLKTLRGSVLNAPLAAMIAARVAEPKLRRQGHLLSAWVLAATLRRMRTHPGHSAIGEGLHAMRRLKTRAPRVLAHLSILPPDINGVMATLQFVQETKELSKRDQVYLARIAALLRYARDERAAIHRERESRLRRRSCATGPDTVEEIPEALDEQLAGPSGLQADDQPPAAFGIVADGAVRGFTPSRVARNRAAQAARSAGRRELALTAEHDPLTALEVAVLVHAARQEPSSLALNKILMLLAFGTATPETGRTSAGRWAWRDKRAGVILLADLPDFAPLLEGNMERVEDLFLPVPWVPDISLATRAVKDTTLREAFKATLKVLAPALARPLTLGRIMRFKGDWLRRAGADPAVIGFLLGTSPGERAQMHYTSLDRQILQDWHNRYIRALGLVAGLEAADAGRYGARMQIPEALLRLVCEEQQRRLRNRHLPSVASFAQLRQAHDAYAIHTLMLLYFATGHRPVTLPFEYLADMDLGHGLMWIADKVGRGGRGSRMIVLPDQALRQLRYWCDHLRRLADRLRPVRPDVVEARILPALAERPGAGTPLFFLLDDDGCPREIDVTAQKQALSDILPAPLNWARHVLRSTLVARGAPPDAIDAFFGHAHLGTESFAPASALRIDDLRGIAREVERILEAHGIEPMESPL</sequence>
<proteinExistence type="predicted"/>
<evidence type="ECO:0000313" key="3">
    <source>
        <dbReference type="Proteomes" id="UP000284451"/>
    </source>
</evidence>
<comment type="caution">
    <text evidence="2">The sequence shown here is derived from an EMBL/GenBank/DDBJ whole genome shotgun (WGS) entry which is preliminary data.</text>
</comment>
<dbReference type="Gene3D" id="1.10.443.10">
    <property type="entry name" value="Intergrase catalytic core"/>
    <property type="match status" value="1"/>
</dbReference>
<dbReference type="InterPro" id="IPR011010">
    <property type="entry name" value="DNA_brk_join_enz"/>
</dbReference>
<organism evidence="2 3">
    <name type="scientific">Paenirhodobacter populi</name>
    <dbReference type="NCBI Taxonomy" id="2306993"/>
    <lineage>
        <taxon>Bacteria</taxon>
        <taxon>Pseudomonadati</taxon>
        <taxon>Pseudomonadota</taxon>
        <taxon>Alphaproteobacteria</taxon>
        <taxon>Rhodobacterales</taxon>
        <taxon>Rhodobacter group</taxon>
        <taxon>Paenirhodobacter</taxon>
    </lineage>
</organism>
<dbReference type="SUPFAM" id="SSF56349">
    <property type="entry name" value="DNA breaking-rejoining enzymes"/>
    <property type="match status" value="1"/>
</dbReference>
<dbReference type="Proteomes" id="UP000284451">
    <property type="component" value="Unassembled WGS sequence"/>
</dbReference>